<name>A0ABT8L0U0_9BACT</name>
<accession>A0ABT8L0U0</accession>
<reference evidence="2" key="1">
    <citation type="submission" date="2023-06" db="EMBL/GenBank/DDBJ databases">
        <title>Genomic of Agaribacillus aureum.</title>
        <authorList>
            <person name="Wang G."/>
        </authorList>
    </citation>
    <scope>NUCLEOTIDE SEQUENCE</scope>
    <source>
        <strain evidence="2">BMA12</strain>
    </source>
</reference>
<gene>
    <name evidence="2" type="ORF">QQ020_02465</name>
</gene>
<dbReference type="Gene3D" id="2.60.120.560">
    <property type="entry name" value="Exo-inulinase, domain 1"/>
    <property type="match status" value="1"/>
</dbReference>
<keyword evidence="3" id="KW-1185">Reference proteome</keyword>
<comment type="caution">
    <text evidence="2">The sequence shown here is derived from an EMBL/GenBank/DDBJ whole genome shotgun (WGS) entry which is preliminary data.</text>
</comment>
<dbReference type="Pfam" id="PF06439">
    <property type="entry name" value="3keto-disac_hyd"/>
    <property type="match status" value="1"/>
</dbReference>
<evidence type="ECO:0000313" key="2">
    <source>
        <dbReference type="EMBL" id="MDN5210886.1"/>
    </source>
</evidence>
<feature type="domain" description="3-keto-alpha-glucoside-1,2-lyase/3-keto-2-hydroxy-glucal hydratase" evidence="1">
    <location>
        <begin position="26"/>
        <end position="228"/>
    </location>
</feature>
<dbReference type="Proteomes" id="UP001172083">
    <property type="component" value="Unassembled WGS sequence"/>
</dbReference>
<dbReference type="InterPro" id="IPR010496">
    <property type="entry name" value="AL/BT2_dom"/>
</dbReference>
<sequence length="230" mass="25640">MKSTLFSLVYCLFASVVVAQNSSSADFIPLFDGKSLKGWTASKENSASFLVEDGTLVCRGGRAHIFYTGDVGGGDFKNFELKLKIKTTANSNSGVYFHTKYQEEGWPKIGFEAQVNSTHTDPRKTGSLYGIVNMWAPVKTEESYLAKVDKKGEVFILRPKAPSTDDEWFDYHIKVQDNTIVIKVNGETTVDWTQPDGWTKNRRIGSGTVGLQAHDPTCNVHYKDIQIKIL</sequence>
<proteinExistence type="predicted"/>
<dbReference type="EMBL" id="JAUJEB010000001">
    <property type="protein sequence ID" value="MDN5210886.1"/>
    <property type="molecule type" value="Genomic_DNA"/>
</dbReference>
<evidence type="ECO:0000259" key="1">
    <source>
        <dbReference type="Pfam" id="PF06439"/>
    </source>
</evidence>
<protein>
    <submittedName>
        <fullName evidence="2">DUF1080 domain-containing protein</fullName>
    </submittedName>
</protein>
<dbReference type="RefSeq" id="WP_346756226.1">
    <property type="nucleotide sequence ID" value="NZ_JAUJEB010000001.1"/>
</dbReference>
<organism evidence="2 3">
    <name type="scientific">Agaribacillus aureus</name>
    <dbReference type="NCBI Taxonomy" id="3051825"/>
    <lineage>
        <taxon>Bacteria</taxon>
        <taxon>Pseudomonadati</taxon>
        <taxon>Bacteroidota</taxon>
        <taxon>Cytophagia</taxon>
        <taxon>Cytophagales</taxon>
        <taxon>Splendidivirgaceae</taxon>
        <taxon>Agaribacillus</taxon>
    </lineage>
</organism>
<evidence type="ECO:0000313" key="3">
    <source>
        <dbReference type="Proteomes" id="UP001172083"/>
    </source>
</evidence>